<feature type="region of interest" description="Disordered" evidence="1">
    <location>
        <begin position="1"/>
        <end position="65"/>
    </location>
</feature>
<name>A0AAV7V9I6_PLEWA</name>
<evidence type="ECO:0000313" key="2">
    <source>
        <dbReference type="EMBL" id="KAJ1198214.1"/>
    </source>
</evidence>
<dbReference type="AlphaFoldDB" id="A0AAV7V9I6"/>
<reference evidence="2" key="1">
    <citation type="journal article" date="2022" name="bioRxiv">
        <title>Sequencing and chromosome-scale assembly of the giantPleurodeles waltlgenome.</title>
        <authorList>
            <person name="Brown T."/>
            <person name="Elewa A."/>
            <person name="Iarovenko S."/>
            <person name="Subramanian E."/>
            <person name="Araus A.J."/>
            <person name="Petzold A."/>
            <person name="Susuki M."/>
            <person name="Suzuki K.-i.T."/>
            <person name="Hayashi T."/>
            <person name="Toyoda A."/>
            <person name="Oliveira C."/>
            <person name="Osipova E."/>
            <person name="Leigh N.D."/>
            <person name="Simon A."/>
            <person name="Yun M.H."/>
        </authorList>
    </citation>
    <scope>NUCLEOTIDE SEQUENCE</scope>
    <source>
        <strain evidence="2">20211129_DDA</strain>
        <tissue evidence="2">Liver</tissue>
    </source>
</reference>
<dbReference type="Proteomes" id="UP001066276">
    <property type="component" value="Chromosome 2_1"/>
</dbReference>
<proteinExistence type="predicted"/>
<feature type="compositionally biased region" description="Basic residues" evidence="1">
    <location>
        <begin position="41"/>
        <end position="50"/>
    </location>
</feature>
<protein>
    <submittedName>
        <fullName evidence="2">Uncharacterized protein</fullName>
    </submittedName>
</protein>
<dbReference type="EMBL" id="JANPWB010000003">
    <property type="protein sequence ID" value="KAJ1198214.1"/>
    <property type="molecule type" value="Genomic_DNA"/>
</dbReference>
<sequence>MSTRVTNAPPLERSALKSTGRNSRNAEASRAKPQSPEVQNRKVRNRRRPSKLVPEGNQLRRRNTDEAHTWAQGVLLSLVTNEESGLSSRHYYGARVNGEVSPAASLSYSVFRLPSECDVALYT</sequence>
<accession>A0AAV7V9I6</accession>
<evidence type="ECO:0000313" key="3">
    <source>
        <dbReference type="Proteomes" id="UP001066276"/>
    </source>
</evidence>
<feature type="compositionally biased region" description="Polar residues" evidence="1">
    <location>
        <begin position="16"/>
        <end position="26"/>
    </location>
</feature>
<comment type="caution">
    <text evidence="2">The sequence shown here is derived from an EMBL/GenBank/DDBJ whole genome shotgun (WGS) entry which is preliminary data.</text>
</comment>
<keyword evidence="3" id="KW-1185">Reference proteome</keyword>
<evidence type="ECO:0000256" key="1">
    <source>
        <dbReference type="SAM" id="MobiDB-lite"/>
    </source>
</evidence>
<gene>
    <name evidence="2" type="ORF">NDU88_002058</name>
</gene>
<organism evidence="2 3">
    <name type="scientific">Pleurodeles waltl</name>
    <name type="common">Iberian ribbed newt</name>
    <dbReference type="NCBI Taxonomy" id="8319"/>
    <lineage>
        <taxon>Eukaryota</taxon>
        <taxon>Metazoa</taxon>
        <taxon>Chordata</taxon>
        <taxon>Craniata</taxon>
        <taxon>Vertebrata</taxon>
        <taxon>Euteleostomi</taxon>
        <taxon>Amphibia</taxon>
        <taxon>Batrachia</taxon>
        <taxon>Caudata</taxon>
        <taxon>Salamandroidea</taxon>
        <taxon>Salamandridae</taxon>
        <taxon>Pleurodelinae</taxon>
        <taxon>Pleurodeles</taxon>
    </lineage>
</organism>